<dbReference type="EnsemblPlants" id="AET5Gv20491400.1">
    <property type="protein sequence ID" value="AET5Gv20491400.1"/>
    <property type="gene ID" value="AET5Gv20491400"/>
</dbReference>
<keyword evidence="1" id="KW-1133">Transmembrane helix</keyword>
<reference evidence="2" key="4">
    <citation type="submission" date="2019-03" db="UniProtKB">
        <authorList>
            <consortium name="EnsemblPlants"/>
        </authorList>
    </citation>
    <scope>IDENTIFICATION</scope>
</reference>
<dbReference type="Gramene" id="AET5Gv20491400.1">
    <property type="protein sequence ID" value="AET5Gv20491400.1"/>
    <property type="gene ID" value="AET5Gv20491400"/>
</dbReference>
<sequence length="102" mass="10991">PIMASLTWRGPAAVRDIDPRALMGEAAVSDQLSGAHSLRPGAVVSAVRHGLQLLVCLICLCAYLLIQSLVMRLECLFLVGDRRSSSDGFSLMIWIVVVGRSL</sequence>
<evidence type="ECO:0000313" key="3">
    <source>
        <dbReference type="Proteomes" id="UP000015105"/>
    </source>
</evidence>
<name>A0A453KRT7_AEGTS</name>
<keyword evidence="3" id="KW-1185">Reference proteome</keyword>
<evidence type="ECO:0000256" key="1">
    <source>
        <dbReference type="SAM" id="Phobius"/>
    </source>
</evidence>
<organism evidence="2 3">
    <name type="scientific">Aegilops tauschii subsp. strangulata</name>
    <name type="common">Goatgrass</name>
    <dbReference type="NCBI Taxonomy" id="200361"/>
    <lineage>
        <taxon>Eukaryota</taxon>
        <taxon>Viridiplantae</taxon>
        <taxon>Streptophyta</taxon>
        <taxon>Embryophyta</taxon>
        <taxon>Tracheophyta</taxon>
        <taxon>Spermatophyta</taxon>
        <taxon>Magnoliopsida</taxon>
        <taxon>Liliopsida</taxon>
        <taxon>Poales</taxon>
        <taxon>Poaceae</taxon>
        <taxon>BOP clade</taxon>
        <taxon>Pooideae</taxon>
        <taxon>Triticodae</taxon>
        <taxon>Triticeae</taxon>
        <taxon>Triticinae</taxon>
        <taxon>Aegilops</taxon>
    </lineage>
</organism>
<reference evidence="3" key="2">
    <citation type="journal article" date="2017" name="Nat. Plants">
        <title>The Aegilops tauschii genome reveals multiple impacts of transposons.</title>
        <authorList>
            <person name="Zhao G."/>
            <person name="Zou C."/>
            <person name="Li K."/>
            <person name="Wang K."/>
            <person name="Li T."/>
            <person name="Gao L."/>
            <person name="Zhang X."/>
            <person name="Wang H."/>
            <person name="Yang Z."/>
            <person name="Liu X."/>
            <person name="Jiang W."/>
            <person name="Mao L."/>
            <person name="Kong X."/>
            <person name="Jiao Y."/>
            <person name="Jia J."/>
        </authorList>
    </citation>
    <scope>NUCLEOTIDE SEQUENCE [LARGE SCALE GENOMIC DNA]</scope>
    <source>
        <strain evidence="3">cv. AL8/78</strain>
    </source>
</reference>
<accession>A0A453KRT7</accession>
<reference evidence="2" key="3">
    <citation type="journal article" date="2017" name="Nature">
        <title>Genome sequence of the progenitor of the wheat D genome Aegilops tauschii.</title>
        <authorList>
            <person name="Luo M.C."/>
            <person name="Gu Y.Q."/>
            <person name="Puiu D."/>
            <person name="Wang H."/>
            <person name="Twardziok S.O."/>
            <person name="Deal K.R."/>
            <person name="Huo N."/>
            <person name="Zhu T."/>
            <person name="Wang L."/>
            <person name="Wang Y."/>
            <person name="McGuire P.E."/>
            <person name="Liu S."/>
            <person name="Long H."/>
            <person name="Ramasamy R.K."/>
            <person name="Rodriguez J.C."/>
            <person name="Van S.L."/>
            <person name="Yuan L."/>
            <person name="Wang Z."/>
            <person name="Xia Z."/>
            <person name="Xiao L."/>
            <person name="Anderson O.D."/>
            <person name="Ouyang S."/>
            <person name="Liang Y."/>
            <person name="Zimin A.V."/>
            <person name="Pertea G."/>
            <person name="Qi P."/>
            <person name="Bennetzen J.L."/>
            <person name="Dai X."/>
            <person name="Dawson M.W."/>
            <person name="Muller H.G."/>
            <person name="Kugler K."/>
            <person name="Rivarola-Duarte L."/>
            <person name="Spannagl M."/>
            <person name="Mayer K.F.X."/>
            <person name="Lu F.H."/>
            <person name="Bevan M.W."/>
            <person name="Leroy P."/>
            <person name="Li P."/>
            <person name="You F.M."/>
            <person name="Sun Q."/>
            <person name="Liu Z."/>
            <person name="Lyons E."/>
            <person name="Wicker T."/>
            <person name="Salzberg S.L."/>
            <person name="Devos K.M."/>
            <person name="Dvorak J."/>
        </authorList>
    </citation>
    <scope>NUCLEOTIDE SEQUENCE [LARGE SCALE GENOMIC DNA]</scope>
    <source>
        <strain evidence="2">cv. AL8/78</strain>
    </source>
</reference>
<dbReference type="Proteomes" id="UP000015105">
    <property type="component" value="Chromosome 5D"/>
</dbReference>
<protein>
    <submittedName>
        <fullName evidence="2">Uncharacterized protein</fullName>
    </submittedName>
</protein>
<keyword evidence="1" id="KW-0472">Membrane</keyword>
<dbReference type="AlphaFoldDB" id="A0A453KRT7"/>
<reference evidence="3" key="1">
    <citation type="journal article" date="2014" name="Science">
        <title>Ancient hybridizations among the ancestral genomes of bread wheat.</title>
        <authorList>
            <consortium name="International Wheat Genome Sequencing Consortium,"/>
            <person name="Marcussen T."/>
            <person name="Sandve S.R."/>
            <person name="Heier L."/>
            <person name="Spannagl M."/>
            <person name="Pfeifer M."/>
            <person name="Jakobsen K.S."/>
            <person name="Wulff B.B."/>
            <person name="Steuernagel B."/>
            <person name="Mayer K.F."/>
            <person name="Olsen O.A."/>
        </authorList>
    </citation>
    <scope>NUCLEOTIDE SEQUENCE [LARGE SCALE GENOMIC DNA]</scope>
    <source>
        <strain evidence="3">cv. AL8/78</strain>
    </source>
</reference>
<keyword evidence="1" id="KW-0812">Transmembrane</keyword>
<proteinExistence type="predicted"/>
<evidence type="ECO:0000313" key="2">
    <source>
        <dbReference type="EnsemblPlants" id="AET5Gv20491400.1"/>
    </source>
</evidence>
<feature type="transmembrane region" description="Helical" evidence="1">
    <location>
        <begin position="46"/>
        <end position="66"/>
    </location>
</feature>
<reference evidence="2" key="5">
    <citation type="journal article" date="2021" name="G3 (Bethesda)">
        <title>Aegilops tauschii genome assembly Aet v5.0 features greater sequence contiguity and improved annotation.</title>
        <authorList>
            <person name="Wang L."/>
            <person name="Zhu T."/>
            <person name="Rodriguez J.C."/>
            <person name="Deal K.R."/>
            <person name="Dubcovsky J."/>
            <person name="McGuire P.E."/>
            <person name="Lux T."/>
            <person name="Spannagl M."/>
            <person name="Mayer K.F.X."/>
            <person name="Baldrich P."/>
            <person name="Meyers B.C."/>
            <person name="Huo N."/>
            <person name="Gu Y.Q."/>
            <person name="Zhou H."/>
            <person name="Devos K.M."/>
            <person name="Bennetzen J.L."/>
            <person name="Unver T."/>
            <person name="Budak H."/>
            <person name="Gulick P.J."/>
            <person name="Galiba G."/>
            <person name="Kalapos B."/>
            <person name="Nelson D.R."/>
            <person name="Li P."/>
            <person name="You F.M."/>
            <person name="Luo M.C."/>
            <person name="Dvorak J."/>
        </authorList>
    </citation>
    <scope>NUCLEOTIDE SEQUENCE [LARGE SCALE GENOMIC DNA]</scope>
    <source>
        <strain evidence="2">cv. AL8/78</strain>
    </source>
</reference>